<dbReference type="PROSITE" id="PS50297">
    <property type="entry name" value="ANK_REP_REGION"/>
    <property type="match status" value="1"/>
</dbReference>
<dbReference type="EMBL" id="CH476630">
    <property type="protein sequence ID" value="EDN91915.1"/>
    <property type="molecule type" value="Genomic_DNA"/>
</dbReference>
<dbReference type="InParanoid" id="A7ER23"/>
<reference evidence="3" key="1">
    <citation type="journal article" date="2011" name="PLoS Genet.">
        <title>Genomic analysis of the necrotrophic fungal pathogens Sclerotinia sclerotiorum and Botrytis cinerea.</title>
        <authorList>
            <person name="Amselem J."/>
            <person name="Cuomo C.A."/>
            <person name="van Kan J.A."/>
            <person name="Viaud M."/>
            <person name="Benito E.P."/>
            <person name="Couloux A."/>
            <person name="Coutinho P.M."/>
            <person name="de Vries R.P."/>
            <person name="Dyer P.S."/>
            <person name="Fillinger S."/>
            <person name="Fournier E."/>
            <person name="Gout L."/>
            <person name="Hahn M."/>
            <person name="Kohn L."/>
            <person name="Lapalu N."/>
            <person name="Plummer K.M."/>
            <person name="Pradier J.M."/>
            <person name="Quevillon E."/>
            <person name="Sharon A."/>
            <person name="Simon A."/>
            <person name="ten Have A."/>
            <person name="Tudzynski B."/>
            <person name="Tudzynski P."/>
            <person name="Wincker P."/>
            <person name="Andrew M."/>
            <person name="Anthouard V."/>
            <person name="Beever R.E."/>
            <person name="Beffa R."/>
            <person name="Benoit I."/>
            <person name="Bouzid O."/>
            <person name="Brault B."/>
            <person name="Chen Z."/>
            <person name="Choquer M."/>
            <person name="Collemare J."/>
            <person name="Cotton P."/>
            <person name="Danchin E.G."/>
            <person name="Da Silva C."/>
            <person name="Gautier A."/>
            <person name="Giraud C."/>
            <person name="Giraud T."/>
            <person name="Gonzalez C."/>
            <person name="Grossetete S."/>
            <person name="Guldener U."/>
            <person name="Henrissat B."/>
            <person name="Howlett B.J."/>
            <person name="Kodira C."/>
            <person name="Kretschmer M."/>
            <person name="Lappartient A."/>
            <person name="Leroch M."/>
            <person name="Levis C."/>
            <person name="Mauceli E."/>
            <person name="Neuveglise C."/>
            <person name="Oeser B."/>
            <person name="Pearson M."/>
            <person name="Poulain J."/>
            <person name="Poussereau N."/>
            <person name="Quesneville H."/>
            <person name="Rascle C."/>
            <person name="Schumacher J."/>
            <person name="Segurens B."/>
            <person name="Sexton A."/>
            <person name="Silva E."/>
            <person name="Sirven C."/>
            <person name="Soanes D.M."/>
            <person name="Talbot N.J."/>
            <person name="Templeton M."/>
            <person name="Yandava C."/>
            <person name="Yarden O."/>
            <person name="Zeng Q."/>
            <person name="Rollins J.A."/>
            <person name="Lebrun M.H."/>
            <person name="Dickman M."/>
        </authorList>
    </citation>
    <scope>NUCLEOTIDE SEQUENCE [LARGE SCALE GENOMIC DNA]</scope>
    <source>
        <strain evidence="3">ATCC 18683 / 1980 / Ss-1</strain>
    </source>
</reference>
<dbReference type="KEGG" id="ssl:SS1G_07776"/>
<evidence type="ECO:0000313" key="3">
    <source>
        <dbReference type="Proteomes" id="UP000001312"/>
    </source>
</evidence>
<organism evidence="2 3">
    <name type="scientific">Sclerotinia sclerotiorum (strain ATCC 18683 / 1980 / Ss-1)</name>
    <name type="common">White mold</name>
    <name type="synonym">Whetzelinia sclerotiorum</name>
    <dbReference type="NCBI Taxonomy" id="665079"/>
    <lineage>
        <taxon>Eukaryota</taxon>
        <taxon>Fungi</taxon>
        <taxon>Dikarya</taxon>
        <taxon>Ascomycota</taxon>
        <taxon>Pezizomycotina</taxon>
        <taxon>Leotiomycetes</taxon>
        <taxon>Helotiales</taxon>
        <taxon>Sclerotiniaceae</taxon>
        <taxon>Sclerotinia</taxon>
    </lineage>
</organism>
<dbReference type="Gene3D" id="1.25.40.20">
    <property type="entry name" value="Ankyrin repeat-containing domain"/>
    <property type="match status" value="1"/>
</dbReference>
<dbReference type="InterPro" id="IPR036770">
    <property type="entry name" value="Ankyrin_rpt-contain_sf"/>
</dbReference>
<dbReference type="GeneID" id="5487430"/>
<gene>
    <name evidence="2" type="ORF">SS1G_07776</name>
</gene>
<evidence type="ECO:0000313" key="2">
    <source>
        <dbReference type="EMBL" id="EDN91915.1"/>
    </source>
</evidence>
<accession>A7ER23</accession>
<dbReference type="AlphaFoldDB" id="A7ER23"/>
<evidence type="ECO:0000256" key="1">
    <source>
        <dbReference type="PROSITE-ProRule" id="PRU00023"/>
    </source>
</evidence>
<dbReference type="OMA" id="FATRNIM"/>
<name>A7ER23_SCLS1</name>
<dbReference type="Proteomes" id="UP000001312">
    <property type="component" value="Unassembled WGS sequence"/>
</dbReference>
<dbReference type="Pfam" id="PF12796">
    <property type="entry name" value="Ank_2"/>
    <property type="match status" value="1"/>
</dbReference>
<feature type="repeat" description="ANK" evidence="1">
    <location>
        <begin position="279"/>
        <end position="312"/>
    </location>
</feature>
<dbReference type="RefSeq" id="XP_001591151.1">
    <property type="nucleotide sequence ID" value="XM_001591101.1"/>
</dbReference>
<dbReference type="SUPFAM" id="SSF48403">
    <property type="entry name" value="Ankyrin repeat"/>
    <property type="match status" value="1"/>
</dbReference>
<dbReference type="InterPro" id="IPR002110">
    <property type="entry name" value="Ankyrin_rpt"/>
</dbReference>
<sequence length="440" mass="49417">MAEALGVASSAVQLDDGILKLKYFWNAVKDAPEEMLYILDELDTTHLLLKEIEDSLGSQTMSPAAARSLRLCQKGMDTLNNTVKELGKEMQKRKKWSGVKVVMRKELLEKMKKRLEKANSLMTMAHQYYIASLSKSTYNEQVRLAMLQFSEFVGIRNALHSLTSAGSTCMAQQQTAEANTSSSSDTLTGKDAISISVARKALPGHQKILHAKLRLPFFSGVWGLCGYRQSISGWKFTPKTYNVVGYRAPIMVAASSGDVAKMQELFQTHRASPFDVDPKGHTLLHKAAMSDHSYQSCQLLVDQGADPNAQNRSSRDEQCLRDIHDLIDDIIFSGSKVYYFGATFEGFPRSFLDQLISGITFYIHQGRADPIYPKEFYVFFEPNIRYIFGMWLDKLVSAGVDLIRYGQWEEKHCHEVHYCTSSMGQSSEGGVVDMCGWENT</sequence>
<dbReference type="InterPro" id="IPR052452">
    <property type="entry name" value="Ankyrin-MYND_dom_contain_2"/>
</dbReference>
<keyword evidence="1" id="KW-0040">ANK repeat</keyword>
<dbReference type="PANTHER" id="PTHR24150:SF14">
    <property type="entry name" value="MYND-TYPE DOMAIN-CONTAINING PROTEIN"/>
    <property type="match status" value="1"/>
</dbReference>
<proteinExistence type="predicted"/>
<protein>
    <submittedName>
        <fullName evidence="2">Uncharacterized protein</fullName>
    </submittedName>
</protein>
<keyword evidence="3" id="KW-1185">Reference proteome</keyword>
<dbReference type="PANTHER" id="PTHR24150">
    <property type="entry name" value="ANKYRIN REPEAT AND MYND DOMAIN-CONTAINING PROTEIN 2"/>
    <property type="match status" value="1"/>
</dbReference>
<dbReference type="PROSITE" id="PS50088">
    <property type="entry name" value="ANK_REPEAT"/>
    <property type="match status" value="1"/>
</dbReference>